<dbReference type="PROSITE" id="PS50994">
    <property type="entry name" value="INTEGRASE"/>
    <property type="match status" value="1"/>
</dbReference>
<dbReference type="InterPro" id="IPR012337">
    <property type="entry name" value="RNaseH-like_sf"/>
</dbReference>
<feature type="compositionally biased region" description="Low complexity" evidence="7">
    <location>
        <begin position="326"/>
        <end position="337"/>
    </location>
</feature>
<evidence type="ECO:0000256" key="6">
    <source>
        <dbReference type="ARBA" id="ARBA00022918"/>
    </source>
</evidence>
<keyword evidence="10" id="KW-1185">Reference proteome</keyword>
<organism evidence="9 10">
    <name type="scientific">Coilia grayii</name>
    <name type="common">Gray's grenadier anchovy</name>
    <dbReference type="NCBI Taxonomy" id="363190"/>
    <lineage>
        <taxon>Eukaryota</taxon>
        <taxon>Metazoa</taxon>
        <taxon>Chordata</taxon>
        <taxon>Craniata</taxon>
        <taxon>Vertebrata</taxon>
        <taxon>Euteleostomi</taxon>
        <taxon>Actinopterygii</taxon>
        <taxon>Neopterygii</taxon>
        <taxon>Teleostei</taxon>
        <taxon>Clupei</taxon>
        <taxon>Clupeiformes</taxon>
        <taxon>Clupeoidei</taxon>
        <taxon>Engraulidae</taxon>
        <taxon>Coilinae</taxon>
        <taxon>Coilia</taxon>
    </lineage>
</organism>
<comment type="caution">
    <text evidence="9">The sequence shown here is derived from an EMBL/GenBank/DDBJ whole genome shotgun (WGS) entry which is preliminary data.</text>
</comment>
<evidence type="ECO:0000256" key="3">
    <source>
        <dbReference type="ARBA" id="ARBA00022722"/>
    </source>
</evidence>
<evidence type="ECO:0000256" key="7">
    <source>
        <dbReference type="SAM" id="MobiDB-lite"/>
    </source>
</evidence>
<evidence type="ECO:0000256" key="4">
    <source>
        <dbReference type="ARBA" id="ARBA00022759"/>
    </source>
</evidence>
<keyword evidence="3" id="KW-0540">Nuclease</keyword>
<proteinExistence type="predicted"/>
<feature type="domain" description="Integrase catalytic" evidence="8">
    <location>
        <begin position="28"/>
        <end position="208"/>
    </location>
</feature>
<evidence type="ECO:0000256" key="1">
    <source>
        <dbReference type="ARBA" id="ARBA00022679"/>
    </source>
</evidence>
<evidence type="ECO:0000256" key="2">
    <source>
        <dbReference type="ARBA" id="ARBA00022695"/>
    </source>
</evidence>
<dbReference type="GO" id="GO:0003964">
    <property type="term" value="F:RNA-directed DNA polymerase activity"/>
    <property type="evidence" value="ECO:0007669"/>
    <property type="project" value="UniProtKB-KW"/>
</dbReference>
<reference evidence="9 10" key="1">
    <citation type="submission" date="2024-09" db="EMBL/GenBank/DDBJ databases">
        <title>A chromosome-level genome assembly of Gray's grenadier anchovy, Coilia grayii.</title>
        <authorList>
            <person name="Fu Z."/>
        </authorList>
    </citation>
    <scope>NUCLEOTIDE SEQUENCE [LARGE SCALE GENOMIC DNA]</scope>
    <source>
        <strain evidence="9">G4</strain>
        <tissue evidence="9">Muscle</tissue>
    </source>
</reference>
<dbReference type="InterPro" id="IPR050951">
    <property type="entry name" value="Retrovirus_Pol_polyprotein"/>
</dbReference>
<dbReference type="CDD" id="cd09274">
    <property type="entry name" value="RNase_HI_RT_Ty3"/>
    <property type="match status" value="1"/>
</dbReference>
<dbReference type="Gene3D" id="3.30.420.10">
    <property type="entry name" value="Ribonuclease H-like superfamily/Ribonuclease H"/>
    <property type="match status" value="1"/>
</dbReference>
<dbReference type="Proteomes" id="UP001591681">
    <property type="component" value="Unassembled WGS sequence"/>
</dbReference>
<dbReference type="SUPFAM" id="SSF56672">
    <property type="entry name" value="DNA/RNA polymerases"/>
    <property type="match status" value="1"/>
</dbReference>
<keyword evidence="1" id="KW-0808">Transferase</keyword>
<keyword evidence="4" id="KW-0255">Endonuclease</keyword>
<sequence length="360" mass="40181">MPLCLPQQPPTCHLFWTLMPAGRASEGVLSQPGADGERIVAYFSLAFNKAERRYCVTRRELLAVVLSIRHFKYYLCGLPFTVRTDHSALQWLMSFKEPEGQVARWLEELQAYNFTVVHSDQGRNFESRVFSALCHRLGIHKTRTSPLRPQSDGLVERLHRTLGQQLAILTSEYQRDWDEHLPLVLMACRSAVQESTACTPALLMLGRELRTPAELAFGRPPDCPAVPPGPEYARRLQDRLEYRVQLPPWGRRVALHRDRLAPYQGSASPQVPGSPHTQPRFPSRTVSPPHTPLPLLVEGRPLNDPEVPGFQPVSPAPAVGPPSPMSRPQRAQRPPQRFTDFVCSLGGKELCDGGGGGSVT</sequence>
<feature type="region of interest" description="Disordered" evidence="7">
    <location>
        <begin position="263"/>
        <end position="360"/>
    </location>
</feature>
<evidence type="ECO:0000313" key="10">
    <source>
        <dbReference type="Proteomes" id="UP001591681"/>
    </source>
</evidence>
<dbReference type="PANTHER" id="PTHR37984:SF15">
    <property type="entry name" value="INTEGRASE CATALYTIC DOMAIN-CONTAINING PROTEIN"/>
    <property type="match status" value="1"/>
</dbReference>
<gene>
    <name evidence="9" type="ORF">ACEWY4_017644</name>
</gene>
<dbReference type="InterPro" id="IPR041373">
    <property type="entry name" value="RT_RNaseH"/>
</dbReference>
<dbReference type="Gene3D" id="3.10.20.370">
    <property type="match status" value="1"/>
</dbReference>
<dbReference type="EMBL" id="JBHFQA010000015">
    <property type="protein sequence ID" value="KAL2086585.1"/>
    <property type="molecule type" value="Genomic_DNA"/>
</dbReference>
<keyword evidence="5" id="KW-0378">Hydrolase</keyword>
<dbReference type="PANTHER" id="PTHR37984">
    <property type="entry name" value="PROTEIN CBG26694"/>
    <property type="match status" value="1"/>
</dbReference>
<keyword evidence="2" id="KW-0548">Nucleotidyltransferase</keyword>
<keyword evidence="6" id="KW-0695">RNA-directed DNA polymerase</keyword>
<evidence type="ECO:0000313" key="9">
    <source>
        <dbReference type="EMBL" id="KAL2086585.1"/>
    </source>
</evidence>
<evidence type="ECO:0000259" key="8">
    <source>
        <dbReference type="PROSITE" id="PS50994"/>
    </source>
</evidence>
<dbReference type="GO" id="GO:0004519">
    <property type="term" value="F:endonuclease activity"/>
    <property type="evidence" value="ECO:0007669"/>
    <property type="project" value="UniProtKB-KW"/>
</dbReference>
<feature type="compositionally biased region" description="Polar residues" evidence="7">
    <location>
        <begin position="265"/>
        <end position="277"/>
    </location>
</feature>
<dbReference type="InterPro" id="IPR036397">
    <property type="entry name" value="RNaseH_sf"/>
</dbReference>
<feature type="compositionally biased region" description="Pro residues" evidence="7">
    <location>
        <begin position="314"/>
        <end position="325"/>
    </location>
</feature>
<accession>A0ABD1JHD4</accession>
<dbReference type="SUPFAM" id="SSF53098">
    <property type="entry name" value="Ribonuclease H-like"/>
    <property type="match status" value="1"/>
</dbReference>
<dbReference type="Pfam" id="PF17917">
    <property type="entry name" value="RT_RNaseH"/>
    <property type="match status" value="1"/>
</dbReference>
<evidence type="ECO:0000256" key="5">
    <source>
        <dbReference type="ARBA" id="ARBA00022801"/>
    </source>
</evidence>
<dbReference type="InterPro" id="IPR043502">
    <property type="entry name" value="DNA/RNA_pol_sf"/>
</dbReference>
<dbReference type="AlphaFoldDB" id="A0ABD1JHD4"/>
<dbReference type="InterPro" id="IPR001584">
    <property type="entry name" value="Integrase_cat-core"/>
</dbReference>
<name>A0ABD1JHD4_9TELE</name>
<protein>
    <recommendedName>
        <fullName evidence="8">Integrase catalytic domain-containing protein</fullName>
    </recommendedName>
</protein>
<dbReference type="GO" id="GO:0016787">
    <property type="term" value="F:hydrolase activity"/>
    <property type="evidence" value="ECO:0007669"/>
    <property type="project" value="UniProtKB-KW"/>
</dbReference>